<reference evidence="3 4" key="1">
    <citation type="journal article" date="2014" name="Agronomy (Basel)">
        <title>A Draft Genome Sequence for Ensete ventricosum, the Drought-Tolerant Tree Against Hunger.</title>
        <authorList>
            <person name="Harrison J."/>
            <person name="Moore K.A."/>
            <person name="Paszkiewicz K."/>
            <person name="Jones T."/>
            <person name="Grant M."/>
            <person name="Ambacheew D."/>
            <person name="Muzemil S."/>
            <person name="Studholme D.J."/>
        </authorList>
    </citation>
    <scope>NUCLEOTIDE SEQUENCE [LARGE SCALE GENOMIC DNA]</scope>
</reference>
<proteinExistence type="predicted"/>
<gene>
    <name evidence="3" type="ORF">B296_00049225</name>
</gene>
<dbReference type="AlphaFoldDB" id="A0A426X4X1"/>
<organism evidence="3 4">
    <name type="scientific">Ensete ventricosum</name>
    <name type="common">Abyssinian banana</name>
    <name type="synonym">Musa ensete</name>
    <dbReference type="NCBI Taxonomy" id="4639"/>
    <lineage>
        <taxon>Eukaryota</taxon>
        <taxon>Viridiplantae</taxon>
        <taxon>Streptophyta</taxon>
        <taxon>Embryophyta</taxon>
        <taxon>Tracheophyta</taxon>
        <taxon>Spermatophyta</taxon>
        <taxon>Magnoliopsida</taxon>
        <taxon>Liliopsida</taxon>
        <taxon>Zingiberales</taxon>
        <taxon>Musaceae</taxon>
        <taxon>Ensete</taxon>
    </lineage>
</organism>
<evidence type="ECO:0000256" key="1">
    <source>
        <dbReference type="ARBA" id="ARBA00004123"/>
    </source>
</evidence>
<name>A0A426X4X1_ENSVE</name>
<dbReference type="GO" id="GO:0003700">
    <property type="term" value="F:DNA-binding transcription factor activity"/>
    <property type="evidence" value="ECO:0007669"/>
    <property type="project" value="InterPro"/>
</dbReference>
<dbReference type="GO" id="GO:0005634">
    <property type="term" value="C:nucleus"/>
    <property type="evidence" value="ECO:0007669"/>
    <property type="project" value="UniProtKB-SubCell"/>
</dbReference>
<comment type="caution">
    <text evidence="3">The sequence shown here is derived from an EMBL/GenBank/DDBJ whole genome shotgun (WGS) entry which is preliminary data.</text>
</comment>
<sequence length="90" mass="9625">MESVDAAIGDVLAQPWLPLPLGLKSPSMDSVALGLRGVYRRNRRCWMPTSPRVGASKPNPSCHLLSLTRLYLAAGSEDGRLPAGREPAAT</sequence>
<dbReference type="Proteomes" id="UP000287651">
    <property type="component" value="Unassembled WGS sequence"/>
</dbReference>
<dbReference type="PANTHER" id="PTHR31312">
    <property type="entry name" value="TRANSCRIPTION ACTIVATOR GLK1"/>
    <property type="match status" value="1"/>
</dbReference>
<keyword evidence="2" id="KW-0238">DNA-binding</keyword>
<evidence type="ECO:0000313" key="4">
    <source>
        <dbReference type="Proteomes" id="UP000287651"/>
    </source>
</evidence>
<evidence type="ECO:0000256" key="2">
    <source>
        <dbReference type="ARBA" id="ARBA00023125"/>
    </source>
</evidence>
<dbReference type="GO" id="GO:0045893">
    <property type="term" value="P:positive regulation of DNA-templated transcription"/>
    <property type="evidence" value="ECO:0007669"/>
    <property type="project" value="InterPro"/>
</dbReference>
<dbReference type="GO" id="GO:0000976">
    <property type="term" value="F:transcription cis-regulatory region binding"/>
    <property type="evidence" value="ECO:0007669"/>
    <property type="project" value="TreeGrafter"/>
</dbReference>
<dbReference type="EMBL" id="AMZH03026645">
    <property type="protein sequence ID" value="RRT34521.1"/>
    <property type="molecule type" value="Genomic_DNA"/>
</dbReference>
<comment type="subcellular location">
    <subcellularLocation>
        <location evidence="1">Nucleus</location>
    </subcellularLocation>
</comment>
<evidence type="ECO:0000313" key="3">
    <source>
        <dbReference type="EMBL" id="RRT34521.1"/>
    </source>
</evidence>
<protein>
    <submittedName>
        <fullName evidence="3">Uncharacterized protein</fullName>
    </submittedName>
</protein>
<dbReference type="InterPro" id="IPR044825">
    <property type="entry name" value="GLK1/2-like"/>
</dbReference>
<dbReference type="PANTHER" id="PTHR31312:SF1">
    <property type="entry name" value="TRANSCRIPTION ACTIVATOR GLK1"/>
    <property type="match status" value="1"/>
</dbReference>
<accession>A0A426X4X1</accession>